<accession>A0A6C0D8F4</accession>
<evidence type="ECO:0000313" key="1">
    <source>
        <dbReference type="EMBL" id="QHT12424.1"/>
    </source>
</evidence>
<organism evidence="1">
    <name type="scientific">viral metagenome</name>
    <dbReference type="NCBI Taxonomy" id="1070528"/>
    <lineage>
        <taxon>unclassified sequences</taxon>
        <taxon>metagenomes</taxon>
        <taxon>organismal metagenomes</taxon>
    </lineage>
</organism>
<name>A0A6C0D8F4_9ZZZZ</name>
<evidence type="ECO:0008006" key="2">
    <source>
        <dbReference type="Google" id="ProtNLM"/>
    </source>
</evidence>
<protein>
    <recommendedName>
        <fullName evidence="2">CCHC-type domain-containing protein</fullName>
    </recommendedName>
</protein>
<proteinExistence type="predicted"/>
<dbReference type="EMBL" id="MN739545">
    <property type="protein sequence ID" value="QHT12424.1"/>
    <property type="molecule type" value="Genomic_DNA"/>
</dbReference>
<sequence length="186" mass="21715">MCDYCIEILGSCVYSHDKLICPLKKALYCLNCNNYGHTQNECDTARFETIYLEHLVPPKLLRHCQIKSLTPVIRSSVIGTYEKKEVPELLEELIPEFYLKKYKISSKTPLECLTKVYAPMPTKPVIDIQDHPKVIREFLKSSNTMPKKQDRGKDKYKNHLNKVASKTGYRVEYINIIEPEQNDHMY</sequence>
<reference evidence="1" key="1">
    <citation type="journal article" date="2020" name="Nature">
        <title>Giant virus diversity and host interactions through global metagenomics.</title>
        <authorList>
            <person name="Schulz F."/>
            <person name="Roux S."/>
            <person name="Paez-Espino D."/>
            <person name="Jungbluth S."/>
            <person name="Walsh D.A."/>
            <person name="Denef V.J."/>
            <person name="McMahon K.D."/>
            <person name="Konstantinidis K.T."/>
            <person name="Eloe-Fadrosh E.A."/>
            <person name="Kyrpides N.C."/>
            <person name="Woyke T."/>
        </authorList>
    </citation>
    <scope>NUCLEOTIDE SEQUENCE</scope>
    <source>
        <strain evidence="1">GVMAG-M-3300023174-129</strain>
    </source>
</reference>
<dbReference type="AlphaFoldDB" id="A0A6C0D8F4"/>